<reference evidence="5 6" key="1">
    <citation type="submission" date="2015-04" db="EMBL/GenBank/DDBJ databases">
        <title>Complete genome sequence of Schizopora paradoxa KUC8140, a cosmopolitan wood degrader in East Asia.</title>
        <authorList>
            <consortium name="DOE Joint Genome Institute"/>
            <person name="Min B."/>
            <person name="Park H."/>
            <person name="Jang Y."/>
            <person name="Kim J.-J."/>
            <person name="Kim K.H."/>
            <person name="Pangilinan J."/>
            <person name="Lipzen A."/>
            <person name="Riley R."/>
            <person name="Grigoriev I.V."/>
            <person name="Spatafora J.W."/>
            <person name="Choi I.-G."/>
        </authorList>
    </citation>
    <scope>NUCLEOTIDE SEQUENCE [LARGE SCALE GENOMIC DNA]</scope>
    <source>
        <strain evidence="5 6">KUC8140</strain>
    </source>
</reference>
<keyword evidence="3" id="KW-0234">DNA repair</keyword>
<dbReference type="InterPro" id="IPR055129">
    <property type="entry name" value="YEATS_dom"/>
</dbReference>
<dbReference type="Proteomes" id="UP000053477">
    <property type="component" value="Unassembled WGS sequence"/>
</dbReference>
<evidence type="ECO:0000313" key="6">
    <source>
        <dbReference type="Proteomes" id="UP000053477"/>
    </source>
</evidence>
<keyword evidence="1 2" id="KW-0539">Nucleus</keyword>
<dbReference type="CDD" id="cd16908">
    <property type="entry name" value="YEATS_Yaf9_like"/>
    <property type="match status" value="1"/>
</dbReference>
<dbReference type="STRING" id="27342.A0A0H2RXG0"/>
<protein>
    <recommendedName>
        <fullName evidence="3">Protein AF-9 homolog</fullName>
    </recommendedName>
</protein>
<organism evidence="5 6">
    <name type="scientific">Schizopora paradoxa</name>
    <dbReference type="NCBI Taxonomy" id="27342"/>
    <lineage>
        <taxon>Eukaryota</taxon>
        <taxon>Fungi</taxon>
        <taxon>Dikarya</taxon>
        <taxon>Basidiomycota</taxon>
        <taxon>Agaricomycotina</taxon>
        <taxon>Agaricomycetes</taxon>
        <taxon>Hymenochaetales</taxon>
        <taxon>Schizoporaceae</taxon>
        <taxon>Schizopora</taxon>
    </lineage>
</organism>
<dbReference type="PANTHER" id="PTHR23195">
    <property type="entry name" value="YEATS DOMAIN"/>
    <property type="match status" value="1"/>
</dbReference>
<dbReference type="OrthoDB" id="16041at2759"/>
<evidence type="ECO:0000256" key="1">
    <source>
        <dbReference type="ARBA" id="ARBA00023242"/>
    </source>
</evidence>
<dbReference type="InterPro" id="IPR005033">
    <property type="entry name" value="YEATS"/>
</dbReference>
<comment type="similarity">
    <text evidence="3">Belongs to the YAF9 family.</text>
</comment>
<evidence type="ECO:0000256" key="2">
    <source>
        <dbReference type="PROSITE-ProRule" id="PRU00376"/>
    </source>
</evidence>
<evidence type="ECO:0000259" key="4">
    <source>
        <dbReference type="PROSITE" id="PS51037"/>
    </source>
</evidence>
<dbReference type="FunCoup" id="A0A0H2RXG0">
    <property type="interactions" value="420"/>
</dbReference>
<comment type="function">
    <text evidence="3">Component of the SWR1 complex which mediates the ATP-dependent exchange of histone H2A for an H2A variant leading to transcriptional regulation of selected genes by chromatin remodeling. Component of the NuA4 histone acetyltransferase complex which is involved in transcriptional activation of selected genes principally by acetylation of nucleosomal histones H4 and H2A. The NuA4 complex is also involved in DNA repair. Yaf9 may also be required for viability in conditions in which the structural integrity of the spindle is compromised.</text>
</comment>
<evidence type="ECO:0000313" key="5">
    <source>
        <dbReference type="EMBL" id="KLO16307.1"/>
    </source>
</evidence>
<keyword evidence="3" id="KW-0804">Transcription</keyword>
<dbReference type="GO" id="GO:0005737">
    <property type="term" value="C:cytoplasm"/>
    <property type="evidence" value="ECO:0007669"/>
    <property type="project" value="UniProtKB-SubCell"/>
</dbReference>
<comment type="domain">
    <text evidence="3">The coiled-coil domain is required for assembly into the NuA4 complex.</text>
</comment>
<sequence length="257" mass="29000">MSNDRVRVRGLSIYRPIIYGNTAEVMTPEERASSQFPDHTHRWTVAVRSAASSPDSKQVGGADDISYFIKRVTFKLHDTYAVPNRNVDKPPFEVTETGWGEFEVQIRINFVQESGEKAVTFYHHLKLHPWAAVGSGDPEIPAPEVAAKAGPVHSWQYDEVVFNDPFQSFLNVLTQHPPTPLPKLKRRPIPFHIANPASISDTKEDGTPEFCVAMIEDEAKRLEDGRKLVVAEAEKWRTILIEKEKELEALKAQVETS</sequence>
<feature type="domain" description="YEATS" evidence="4">
    <location>
        <begin position="7"/>
        <end position="176"/>
    </location>
</feature>
<dbReference type="Gene3D" id="2.60.40.1970">
    <property type="entry name" value="YEATS domain"/>
    <property type="match status" value="1"/>
</dbReference>
<keyword evidence="3" id="KW-0156">Chromatin regulator</keyword>
<dbReference type="GO" id="GO:0006281">
    <property type="term" value="P:DNA repair"/>
    <property type="evidence" value="ECO:0007669"/>
    <property type="project" value="UniProtKB-UniRule"/>
</dbReference>
<dbReference type="EMBL" id="KQ085917">
    <property type="protein sequence ID" value="KLO16307.1"/>
    <property type="molecule type" value="Genomic_DNA"/>
</dbReference>
<accession>A0A0H2RXG0</accession>
<dbReference type="GO" id="GO:0000812">
    <property type="term" value="C:Swr1 complex"/>
    <property type="evidence" value="ECO:0007669"/>
    <property type="project" value="UniProtKB-UniRule"/>
</dbReference>
<comment type="subunit">
    <text evidence="3">Component of the SWR1 chromatin-remodeling complex and of the NuA4 histone acetyltransferase complex.</text>
</comment>
<dbReference type="GO" id="GO:0006325">
    <property type="term" value="P:chromatin organization"/>
    <property type="evidence" value="ECO:0007669"/>
    <property type="project" value="UniProtKB-KW"/>
</dbReference>
<comment type="subcellular location">
    <subcellularLocation>
        <location evidence="3">Nucleus</location>
    </subcellularLocation>
    <subcellularLocation>
        <location evidence="3">Cytoplasm</location>
    </subcellularLocation>
</comment>
<dbReference type="GO" id="GO:0006355">
    <property type="term" value="P:regulation of DNA-templated transcription"/>
    <property type="evidence" value="ECO:0007669"/>
    <property type="project" value="InterPro"/>
</dbReference>
<keyword evidence="3" id="KW-0227">DNA damage</keyword>
<gene>
    <name evidence="3" type="primary">YAF9</name>
    <name evidence="5" type="ORF">SCHPADRAFT_848180</name>
</gene>
<evidence type="ECO:0000256" key="3">
    <source>
        <dbReference type="RuleBase" id="RU367117"/>
    </source>
</evidence>
<dbReference type="PROSITE" id="PS51037">
    <property type="entry name" value="YEATS"/>
    <property type="match status" value="1"/>
</dbReference>
<keyword evidence="3" id="KW-0010">Activator</keyword>
<proteinExistence type="inferred from homology"/>
<dbReference type="Pfam" id="PF03366">
    <property type="entry name" value="YEATS"/>
    <property type="match status" value="1"/>
</dbReference>
<keyword evidence="3" id="KW-0963">Cytoplasm</keyword>
<dbReference type="AlphaFoldDB" id="A0A0H2RXG0"/>
<keyword evidence="3" id="KW-0805">Transcription regulation</keyword>
<keyword evidence="3" id="KW-0175">Coiled coil</keyword>
<keyword evidence="6" id="KW-1185">Reference proteome</keyword>
<dbReference type="InParanoid" id="A0A0H2RXG0"/>
<dbReference type="InterPro" id="IPR038704">
    <property type="entry name" value="YEAST_sf"/>
</dbReference>
<name>A0A0H2RXG0_9AGAM</name>